<proteinExistence type="predicted"/>
<dbReference type="RefSeq" id="WP_188532793.1">
    <property type="nucleotide sequence ID" value="NZ_BMGR01000014.1"/>
</dbReference>
<protein>
    <submittedName>
        <fullName evidence="1">Uncharacterized protein</fullName>
    </submittedName>
</protein>
<dbReference type="AlphaFoldDB" id="A0A917LFI9"/>
<keyword evidence="2" id="KW-1185">Reference proteome</keyword>
<comment type="caution">
    <text evidence="1">The sequence shown here is derived from an EMBL/GenBank/DDBJ whole genome shotgun (WGS) entry which is preliminary data.</text>
</comment>
<accession>A0A917LFI9</accession>
<dbReference type="Proteomes" id="UP000644756">
    <property type="component" value="Unassembled WGS sequence"/>
</dbReference>
<reference evidence="1" key="1">
    <citation type="journal article" date="2014" name="Int. J. Syst. Evol. Microbiol.">
        <title>Complete genome sequence of Corynebacterium casei LMG S-19264T (=DSM 44701T), isolated from a smear-ripened cheese.</title>
        <authorList>
            <consortium name="US DOE Joint Genome Institute (JGI-PGF)"/>
            <person name="Walter F."/>
            <person name="Albersmeier A."/>
            <person name="Kalinowski J."/>
            <person name="Ruckert C."/>
        </authorList>
    </citation>
    <scope>NUCLEOTIDE SEQUENCE</scope>
    <source>
        <strain evidence="1">CGMCC 1.12987</strain>
    </source>
</reference>
<evidence type="ECO:0000313" key="1">
    <source>
        <dbReference type="EMBL" id="GGG18828.1"/>
    </source>
</evidence>
<gene>
    <name evidence="1" type="ORF">GCM10010916_39550</name>
</gene>
<organism evidence="1 2">
    <name type="scientific">Paenibacillus abyssi</name>
    <dbReference type="NCBI Taxonomy" id="1340531"/>
    <lineage>
        <taxon>Bacteria</taxon>
        <taxon>Bacillati</taxon>
        <taxon>Bacillota</taxon>
        <taxon>Bacilli</taxon>
        <taxon>Bacillales</taxon>
        <taxon>Paenibacillaceae</taxon>
        <taxon>Paenibacillus</taxon>
    </lineage>
</organism>
<name>A0A917LFI9_9BACL</name>
<reference evidence="1" key="2">
    <citation type="submission" date="2020-09" db="EMBL/GenBank/DDBJ databases">
        <authorList>
            <person name="Sun Q."/>
            <person name="Zhou Y."/>
        </authorList>
    </citation>
    <scope>NUCLEOTIDE SEQUENCE</scope>
    <source>
        <strain evidence="1">CGMCC 1.12987</strain>
    </source>
</reference>
<sequence>MKEVIVKILLIALALACLSVVAFPTIWQDGKDTKERAKAHYQNMFQ</sequence>
<dbReference type="EMBL" id="BMGR01000014">
    <property type="protein sequence ID" value="GGG18828.1"/>
    <property type="molecule type" value="Genomic_DNA"/>
</dbReference>
<evidence type="ECO:0000313" key="2">
    <source>
        <dbReference type="Proteomes" id="UP000644756"/>
    </source>
</evidence>